<gene>
    <name evidence="2" type="ORF">AMPC_15140</name>
</gene>
<keyword evidence="3" id="KW-1185">Reference proteome</keyword>
<dbReference type="EMBL" id="AP025592">
    <property type="protein sequence ID" value="BDG08401.1"/>
    <property type="molecule type" value="Genomic_DNA"/>
</dbReference>
<proteinExistence type="predicted"/>
<dbReference type="Proteomes" id="UP001162734">
    <property type="component" value="Chromosome"/>
</dbReference>
<feature type="domain" description="MlaB-like STAS" evidence="1">
    <location>
        <begin position="16"/>
        <end position="89"/>
    </location>
</feature>
<reference evidence="3" key="1">
    <citation type="journal article" date="2022" name="Int. J. Syst. Evol. Microbiol.">
        <title>Anaeromyxobacter oryzae sp. nov., Anaeromyxobacter diazotrophicus sp. nov. and Anaeromyxobacter paludicola sp. nov., isolated from paddy soils.</title>
        <authorList>
            <person name="Itoh H."/>
            <person name="Xu Z."/>
            <person name="Mise K."/>
            <person name="Masuda Y."/>
            <person name="Ushijima N."/>
            <person name="Hayakawa C."/>
            <person name="Shiratori Y."/>
            <person name="Senoo K."/>
        </authorList>
    </citation>
    <scope>NUCLEOTIDE SEQUENCE [LARGE SCALE GENOMIC DNA]</scope>
    <source>
        <strain evidence="3">Red630</strain>
    </source>
</reference>
<accession>A0ABM7X974</accession>
<dbReference type="Pfam" id="PF13466">
    <property type="entry name" value="STAS_2"/>
    <property type="match status" value="1"/>
</dbReference>
<evidence type="ECO:0000313" key="2">
    <source>
        <dbReference type="EMBL" id="BDG08401.1"/>
    </source>
</evidence>
<sequence length="112" mass="12738">MACDIVREREGDRVTLRVSGEFDRGSAWSLRELLQEEKAPIFALDFSLVREFSDIAVAVLARALTELTRPCVLRGLRQHQLRIFRYCGVKVDEETSITGEAARSTEAAHHHR</sequence>
<evidence type="ECO:0000259" key="1">
    <source>
        <dbReference type="Pfam" id="PF13466"/>
    </source>
</evidence>
<dbReference type="Gene3D" id="3.30.750.24">
    <property type="entry name" value="STAS domain"/>
    <property type="match status" value="1"/>
</dbReference>
<protein>
    <recommendedName>
        <fullName evidence="1">MlaB-like STAS domain-containing protein</fullName>
    </recommendedName>
</protein>
<evidence type="ECO:0000313" key="3">
    <source>
        <dbReference type="Proteomes" id="UP001162734"/>
    </source>
</evidence>
<dbReference type="InterPro" id="IPR058548">
    <property type="entry name" value="MlaB-like_STAS"/>
</dbReference>
<name>A0ABM7X974_9BACT</name>
<dbReference type="SUPFAM" id="SSF52091">
    <property type="entry name" value="SpoIIaa-like"/>
    <property type="match status" value="1"/>
</dbReference>
<organism evidence="2 3">
    <name type="scientific">Anaeromyxobacter paludicola</name>
    <dbReference type="NCBI Taxonomy" id="2918171"/>
    <lineage>
        <taxon>Bacteria</taxon>
        <taxon>Pseudomonadati</taxon>
        <taxon>Myxococcota</taxon>
        <taxon>Myxococcia</taxon>
        <taxon>Myxococcales</taxon>
        <taxon>Cystobacterineae</taxon>
        <taxon>Anaeromyxobacteraceae</taxon>
        <taxon>Anaeromyxobacter</taxon>
    </lineage>
</organism>
<dbReference type="InterPro" id="IPR036513">
    <property type="entry name" value="STAS_dom_sf"/>
</dbReference>